<name>A0A6A5YMU0_9PLEO</name>
<evidence type="ECO:0000313" key="4">
    <source>
        <dbReference type="Proteomes" id="UP000799770"/>
    </source>
</evidence>
<dbReference type="OrthoDB" id="2998174at2759"/>
<dbReference type="AlphaFoldDB" id="A0A6A5YMU0"/>
<dbReference type="InterPro" id="IPR008949">
    <property type="entry name" value="Isoprenoid_synthase_dom_sf"/>
</dbReference>
<evidence type="ECO:0000313" key="3">
    <source>
        <dbReference type="EMBL" id="KAF2108425.1"/>
    </source>
</evidence>
<accession>A0A6A5YMU0</accession>
<dbReference type="SUPFAM" id="SSF48576">
    <property type="entry name" value="Terpenoid synthases"/>
    <property type="match status" value="1"/>
</dbReference>
<proteinExistence type="inferred from homology"/>
<comment type="similarity">
    <text evidence="1">Belongs to the trichodiene synthase family.</text>
</comment>
<keyword evidence="2" id="KW-0456">Lyase</keyword>
<dbReference type="Gene3D" id="1.10.600.10">
    <property type="entry name" value="Farnesyl Diphosphate Synthase"/>
    <property type="match status" value="1"/>
</dbReference>
<protein>
    <submittedName>
        <fullName evidence="3">Isoprenoid synthase domain-containing protein</fullName>
    </submittedName>
</protein>
<gene>
    <name evidence="3" type="ORF">BDV96DRAFT_616440</name>
</gene>
<dbReference type="Proteomes" id="UP000799770">
    <property type="component" value="Unassembled WGS sequence"/>
</dbReference>
<reference evidence="3" key="1">
    <citation type="journal article" date="2020" name="Stud. Mycol.">
        <title>101 Dothideomycetes genomes: a test case for predicting lifestyles and emergence of pathogens.</title>
        <authorList>
            <person name="Haridas S."/>
            <person name="Albert R."/>
            <person name="Binder M."/>
            <person name="Bloem J."/>
            <person name="Labutti K."/>
            <person name="Salamov A."/>
            <person name="Andreopoulos B."/>
            <person name="Baker S."/>
            <person name="Barry K."/>
            <person name="Bills G."/>
            <person name="Bluhm B."/>
            <person name="Cannon C."/>
            <person name="Castanera R."/>
            <person name="Culley D."/>
            <person name="Daum C."/>
            <person name="Ezra D."/>
            <person name="Gonzalez J."/>
            <person name="Henrissat B."/>
            <person name="Kuo A."/>
            <person name="Liang C."/>
            <person name="Lipzen A."/>
            <person name="Lutzoni F."/>
            <person name="Magnuson J."/>
            <person name="Mondo S."/>
            <person name="Nolan M."/>
            <person name="Ohm R."/>
            <person name="Pangilinan J."/>
            <person name="Park H.-J."/>
            <person name="Ramirez L."/>
            <person name="Alfaro M."/>
            <person name="Sun H."/>
            <person name="Tritt A."/>
            <person name="Yoshinaga Y."/>
            <person name="Zwiers L.-H."/>
            <person name="Turgeon B."/>
            <person name="Goodwin S."/>
            <person name="Spatafora J."/>
            <person name="Crous P."/>
            <person name="Grigoriev I."/>
        </authorList>
    </citation>
    <scope>NUCLEOTIDE SEQUENCE</scope>
    <source>
        <strain evidence="3">CBS 627.86</strain>
    </source>
</reference>
<dbReference type="EMBL" id="ML977348">
    <property type="protein sequence ID" value="KAF2108425.1"/>
    <property type="molecule type" value="Genomic_DNA"/>
</dbReference>
<keyword evidence="4" id="KW-1185">Reference proteome</keyword>
<dbReference type="GO" id="GO:0016838">
    <property type="term" value="F:carbon-oxygen lyase activity, acting on phosphates"/>
    <property type="evidence" value="ECO:0007669"/>
    <property type="project" value="InterPro"/>
</dbReference>
<dbReference type="SFLD" id="SFLDG01021">
    <property type="entry name" value="Trichodiene_Synthase_Like"/>
    <property type="match status" value="1"/>
</dbReference>
<dbReference type="SFLD" id="SFLDS00005">
    <property type="entry name" value="Isoprenoid_Synthase_Type_I"/>
    <property type="match status" value="1"/>
</dbReference>
<dbReference type="Pfam" id="PF06330">
    <property type="entry name" value="TRI5"/>
    <property type="match status" value="1"/>
</dbReference>
<organism evidence="3 4">
    <name type="scientific">Lophiotrema nucula</name>
    <dbReference type="NCBI Taxonomy" id="690887"/>
    <lineage>
        <taxon>Eukaryota</taxon>
        <taxon>Fungi</taxon>
        <taxon>Dikarya</taxon>
        <taxon>Ascomycota</taxon>
        <taxon>Pezizomycotina</taxon>
        <taxon>Dothideomycetes</taxon>
        <taxon>Pleosporomycetidae</taxon>
        <taxon>Pleosporales</taxon>
        <taxon>Lophiotremataceae</taxon>
        <taxon>Lophiotrema</taxon>
    </lineage>
</organism>
<dbReference type="InterPro" id="IPR024652">
    <property type="entry name" value="Trichodiene_synth"/>
</dbReference>
<sequence>MDLAVLGKLDRAEYGDIVSRFLKNINFHVPTSDYDMSIQALAMEHFRSQPGWDPRLKQRAIQMTKPISVGVAMCFESMPKETRLAFGIHASYVLFIDDVARELGSALDEFESRLVAGEPQGSPVLQSLVNFLIDINRTHLSPFAAAMNTKAAIEFISGLIMERDYDGMIRLPVGATKFPAYFRQKTGFTEPYGHFCFPEVMFPAKKYLACFLHLGLPDLNDFINYTNDILSFYKESVLGGERLNYICNVASTRGVSSGDALRLVCRDVEQSVETIRNVLRGHNELLEVVEEFFRGYVAFHLNQPRYMLPSSGAIYFVRDGNGESFKLIDPEMSSKAA</sequence>
<evidence type="ECO:0000256" key="2">
    <source>
        <dbReference type="ARBA" id="ARBA00023239"/>
    </source>
</evidence>
<evidence type="ECO:0000256" key="1">
    <source>
        <dbReference type="ARBA" id="ARBA00007946"/>
    </source>
</evidence>